<keyword evidence="2" id="KW-0862">Zinc</keyword>
<accession>A0ABU8WA48</accession>
<dbReference type="PROSITE" id="PS00903">
    <property type="entry name" value="CYT_DCMP_DEAMINASES_1"/>
    <property type="match status" value="1"/>
</dbReference>
<dbReference type="InterPro" id="IPR016193">
    <property type="entry name" value="Cytidine_deaminase-like"/>
</dbReference>
<protein>
    <recommendedName>
        <fullName evidence="4">CMP/dCMP-type deaminase domain-containing protein</fullName>
    </recommendedName>
</protein>
<feature type="region of interest" description="Disordered" evidence="3">
    <location>
        <begin position="286"/>
        <end position="314"/>
    </location>
</feature>
<name>A0ABU8WA48_9BURK</name>
<feature type="compositionally biased region" description="Basic and acidic residues" evidence="3">
    <location>
        <begin position="288"/>
        <end position="302"/>
    </location>
</feature>
<proteinExistence type="predicted"/>
<dbReference type="EMBL" id="JBBKZV010000034">
    <property type="protein sequence ID" value="MEJ8826428.1"/>
    <property type="molecule type" value="Genomic_DNA"/>
</dbReference>
<evidence type="ECO:0000256" key="3">
    <source>
        <dbReference type="SAM" id="MobiDB-lite"/>
    </source>
</evidence>
<evidence type="ECO:0000256" key="2">
    <source>
        <dbReference type="ARBA" id="ARBA00022833"/>
    </source>
</evidence>
<keyword evidence="1" id="KW-0479">Metal-binding</keyword>
<dbReference type="InterPro" id="IPR002125">
    <property type="entry name" value="CMP_dCMP_dom"/>
</dbReference>
<dbReference type="Gene3D" id="3.40.140.10">
    <property type="entry name" value="Cytidine Deaminase, domain 2"/>
    <property type="match status" value="1"/>
</dbReference>
<dbReference type="RefSeq" id="WP_340367464.1">
    <property type="nucleotide sequence ID" value="NZ_JBBKZV010000034.1"/>
</dbReference>
<sequence length="401" mass="42787">MACSNLGHTGVTYTGKEDLRETLYELCQSPTITSPTGGDNVAGYIDGTEFKFYKSDNLARPAVVNALLGKAKSNYATVYTNRADALWIKHYPKMKVKLMDQLKPTEGDGAVGVTLALQTVKKWPRQIAAIALKAPIPGGGLHAAAAGLSKDLDLPPGSRKKGLARALRYYMLATYSLVDISSAEAYEGLKNYVGALLVSDQGQILAAGINTGSFRHAEVSMLLSYFRNNPTATKVPENSVIFSTLTPCKGCTGFLSVTKSSNCVIYFGQEDTGKDGKVGKKISTQLSEKTKAPVGRSKEKLPGEIVPDDTEDTEGTGVVAMGTASEIHKVQVDKGLTSCMGTGSIATQIGKAKHAKEVLRSGSEALIHKMLRTRATDAESEVKHAVLTHIGQWLGTSRSVE</sequence>
<feature type="domain" description="CMP/dCMP-type deaminase" evidence="4">
    <location>
        <begin position="184"/>
        <end position="265"/>
    </location>
</feature>
<evidence type="ECO:0000313" key="6">
    <source>
        <dbReference type="Proteomes" id="UP001363010"/>
    </source>
</evidence>
<dbReference type="Pfam" id="PF00383">
    <property type="entry name" value="dCMP_cyt_deam_1"/>
    <property type="match status" value="1"/>
</dbReference>
<dbReference type="SUPFAM" id="SSF53927">
    <property type="entry name" value="Cytidine deaminase-like"/>
    <property type="match status" value="1"/>
</dbReference>
<keyword evidence="6" id="KW-1185">Reference proteome</keyword>
<evidence type="ECO:0000313" key="5">
    <source>
        <dbReference type="EMBL" id="MEJ8826428.1"/>
    </source>
</evidence>
<reference evidence="5 6" key="1">
    <citation type="submission" date="2024-03" db="EMBL/GenBank/DDBJ databases">
        <title>Novel species of the genus Variovorax.</title>
        <authorList>
            <person name="Liu Q."/>
            <person name="Xin Y.-H."/>
        </authorList>
    </citation>
    <scope>NUCLEOTIDE SEQUENCE [LARGE SCALE GENOMIC DNA]</scope>
    <source>
        <strain evidence="5 6">KACC 18501</strain>
    </source>
</reference>
<dbReference type="InterPro" id="IPR016192">
    <property type="entry name" value="APOBEC/CMP_deaminase_Zn-bd"/>
</dbReference>
<comment type="caution">
    <text evidence="5">The sequence shown here is derived from an EMBL/GenBank/DDBJ whole genome shotgun (WGS) entry which is preliminary data.</text>
</comment>
<gene>
    <name evidence="5" type="ORF">WKW80_31135</name>
</gene>
<organism evidence="5 6">
    <name type="scientific">Variovorax humicola</name>
    <dbReference type="NCBI Taxonomy" id="1769758"/>
    <lineage>
        <taxon>Bacteria</taxon>
        <taxon>Pseudomonadati</taxon>
        <taxon>Pseudomonadota</taxon>
        <taxon>Betaproteobacteria</taxon>
        <taxon>Burkholderiales</taxon>
        <taxon>Comamonadaceae</taxon>
        <taxon>Variovorax</taxon>
    </lineage>
</organism>
<dbReference type="Proteomes" id="UP001363010">
    <property type="component" value="Unassembled WGS sequence"/>
</dbReference>
<evidence type="ECO:0000259" key="4">
    <source>
        <dbReference type="Pfam" id="PF00383"/>
    </source>
</evidence>
<evidence type="ECO:0000256" key="1">
    <source>
        <dbReference type="ARBA" id="ARBA00022723"/>
    </source>
</evidence>